<reference evidence="2" key="1">
    <citation type="submission" date="2017-02" db="UniProtKB">
        <authorList>
            <consortium name="WormBaseParasite"/>
        </authorList>
    </citation>
    <scope>IDENTIFICATION</scope>
</reference>
<name>A0A0M3ISY7_ASCLU</name>
<accession>A0A0M3ISY7</accession>
<dbReference type="Proteomes" id="UP000036681">
    <property type="component" value="Unplaced"/>
</dbReference>
<evidence type="ECO:0000313" key="2">
    <source>
        <dbReference type="WBParaSite" id="ALUE_0002186501-mRNA-1"/>
    </source>
</evidence>
<keyword evidence="1" id="KW-1185">Reference proteome</keyword>
<dbReference type="WBParaSite" id="ALUE_0002186501-mRNA-1">
    <property type="protein sequence ID" value="ALUE_0002186501-mRNA-1"/>
    <property type="gene ID" value="ALUE_0002186501"/>
</dbReference>
<organism evidence="1 2">
    <name type="scientific">Ascaris lumbricoides</name>
    <name type="common">Giant roundworm</name>
    <dbReference type="NCBI Taxonomy" id="6252"/>
    <lineage>
        <taxon>Eukaryota</taxon>
        <taxon>Metazoa</taxon>
        <taxon>Ecdysozoa</taxon>
        <taxon>Nematoda</taxon>
        <taxon>Chromadorea</taxon>
        <taxon>Rhabditida</taxon>
        <taxon>Spirurina</taxon>
        <taxon>Ascaridomorpha</taxon>
        <taxon>Ascaridoidea</taxon>
        <taxon>Ascarididae</taxon>
        <taxon>Ascaris</taxon>
    </lineage>
</organism>
<proteinExistence type="predicted"/>
<dbReference type="AlphaFoldDB" id="A0A0M3ISY7"/>
<protein>
    <submittedName>
        <fullName evidence="2">Transcriptional regulator</fullName>
    </submittedName>
</protein>
<evidence type="ECO:0000313" key="1">
    <source>
        <dbReference type="Proteomes" id="UP000036681"/>
    </source>
</evidence>
<sequence>MSVDVKSIREITEVHLTTASRYDSLQLQFIG</sequence>